<comment type="caution">
    <text evidence="5">The sequence shown here is derived from an EMBL/GenBank/DDBJ whole genome shotgun (WGS) entry which is preliminary data.</text>
</comment>
<keyword evidence="2 3" id="KW-0238">DNA-binding</keyword>
<gene>
    <name evidence="5" type="ORF">MNOR_LOCUS3921</name>
</gene>
<dbReference type="InterPro" id="IPR046328">
    <property type="entry name" value="ETS_fam"/>
</dbReference>
<comment type="subcellular location">
    <subcellularLocation>
        <location evidence="3">Nucleus</location>
    </subcellularLocation>
</comment>
<accession>A0AAV2PRY1</accession>
<evidence type="ECO:0000256" key="2">
    <source>
        <dbReference type="ARBA" id="ARBA00023125"/>
    </source>
</evidence>
<keyword evidence="6" id="KW-1185">Reference proteome</keyword>
<evidence type="ECO:0000259" key="4">
    <source>
        <dbReference type="PROSITE" id="PS50061"/>
    </source>
</evidence>
<proteinExistence type="inferred from homology"/>
<dbReference type="GO" id="GO:0043565">
    <property type="term" value="F:sequence-specific DNA binding"/>
    <property type="evidence" value="ECO:0007669"/>
    <property type="project" value="InterPro"/>
</dbReference>
<comment type="similarity">
    <text evidence="1 3">Belongs to the ETS family.</text>
</comment>
<dbReference type="EMBL" id="CAXKWB010001393">
    <property type="protein sequence ID" value="CAL4064239.1"/>
    <property type="molecule type" value="Genomic_DNA"/>
</dbReference>
<sequence>MSYYNPPMANYKDEPDYSFGNINNQGSYSLHHTSNFSNIVENPAPLNYSTDPTLTNFDLGYLNENQQTLSYPYDQNKPLFPNDLDNSFNSSSLSISDYTKSLPLANINNLYTEHSTLQTPYYDPISKIDSPHDQLVPNVAAPDYHLSYDTASSMGSFMNDTTSPSPSSMTTAQLVMKVYGGTSEKQSPQERVPIVWHFLLRLLANPEYNPSIICWDNIGTHTFRLINPDAVASRWGERLGKPNLTRNNFARTLRYHYSNGALKKMSEQHVYQLGQKAIDYLQEKARYCK</sequence>
<dbReference type="InterPro" id="IPR036390">
    <property type="entry name" value="WH_DNA-bd_sf"/>
</dbReference>
<organism evidence="5 6">
    <name type="scientific">Meganyctiphanes norvegica</name>
    <name type="common">Northern krill</name>
    <name type="synonym">Thysanopoda norvegica</name>
    <dbReference type="NCBI Taxonomy" id="48144"/>
    <lineage>
        <taxon>Eukaryota</taxon>
        <taxon>Metazoa</taxon>
        <taxon>Ecdysozoa</taxon>
        <taxon>Arthropoda</taxon>
        <taxon>Crustacea</taxon>
        <taxon>Multicrustacea</taxon>
        <taxon>Malacostraca</taxon>
        <taxon>Eumalacostraca</taxon>
        <taxon>Eucarida</taxon>
        <taxon>Euphausiacea</taxon>
        <taxon>Euphausiidae</taxon>
        <taxon>Meganyctiphanes</taxon>
    </lineage>
</organism>
<dbReference type="Pfam" id="PF00178">
    <property type="entry name" value="Ets"/>
    <property type="match status" value="1"/>
</dbReference>
<dbReference type="PROSITE" id="PS50061">
    <property type="entry name" value="ETS_DOMAIN_3"/>
    <property type="match status" value="1"/>
</dbReference>
<protein>
    <recommendedName>
        <fullName evidence="4">ETS domain-containing protein</fullName>
    </recommendedName>
</protein>
<keyword evidence="3" id="KW-0539">Nucleus</keyword>
<evidence type="ECO:0000256" key="1">
    <source>
        <dbReference type="ARBA" id="ARBA00005562"/>
    </source>
</evidence>
<reference evidence="5 6" key="1">
    <citation type="submission" date="2024-05" db="EMBL/GenBank/DDBJ databases">
        <authorList>
            <person name="Wallberg A."/>
        </authorList>
    </citation>
    <scope>NUCLEOTIDE SEQUENCE [LARGE SCALE GENOMIC DNA]</scope>
</reference>
<dbReference type="GO" id="GO:0030154">
    <property type="term" value="P:cell differentiation"/>
    <property type="evidence" value="ECO:0007669"/>
    <property type="project" value="TreeGrafter"/>
</dbReference>
<evidence type="ECO:0000313" key="6">
    <source>
        <dbReference type="Proteomes" id="UP001497623"/>
    </source>
</evidence>
<dbReference type="GO" id="GO:0005634">
    <property type="term" value="C:nucleus"/>
    <property type="evidence" value="ECO:0007669"/>
    <property type="project" value="UniProtKB-SubCell"/>
</dbReference>
<dbReference type="AlphaFoldDB" id="A0AAV2PRY1"/>
<dbReference type="SMART" id="SM00413">
    <property type="entry name" value="ETS"/>
    <property type="match status" value="1"/>
</dbReference>
<evidence type="ECO:0000256" key="3">
    <source>
        <dbReference type="RuleBase" id="RU004019"/>
    </source>
</evidence>
<dbReference type="SUPFAM" id="SSF46785">
    <property type="entry name" value="Winged helix' DNA-binding domain"/>
    <property type="match status" value="1"/>
</dbReference>
<name>A0AAV2PRY1_MEGNR</name>
<dbReference type="Gene3D" id="1.10.10.10">
    <property type="entry name" value="Winged helix-like DNA-binding domain superfamily/Winged helix DNA-binding domain"/>
    <property type="match status" value="1"/>
</dbReference>
<dbReference type="PRINTS" id="PR00454">
    <property type="entry name" value="ETSDOMAIN"/>
</dbReference>
<dbReference type="InterPro" id="IPR036388">
    <property type="entry name" value="WH-like_DNA-bd_sf"/>
</dbReference>
<dbReference type="GO" id="GO:0000981">
    <property type="term" value="F:DNA-binding transcription factor activity, RNA polymerase II-specific"/>
    <property type="evidence" value="ECO:0007669"/>
    <property type="project" value="TreeGrafter"/>
</dbReference>
<dbReference type="PANTHER" id="PTHR11849">
    <property type="entry name" value="ETS"/>
    <property type="match status" value="1"/>
</dbReference>
<feature type="domain" description="ETS" evidence="4">
    <location>
        <begin position="193"/>
        <end position="266"/>
    </location>
</feature>
<evidence type="ECO:0000313" key="5">
    <source>
        <dbReference type="EMBL" id="CAL4064239.1"/>
    </source>
</evidence>
<dbReference type="InterPro" id="IPR000418">
    <property type="entry name" value="Ets_dom"/>
</dbReference>
<dbReference type="Proteomes" id="UP001497623">
    <property type="component" value="Unassembled WGS sequence"/>
</dbReference>